<feature type="compositionally biased region" description="Low complexity" evidence="4">
    <location>
        <begin position="676"/>
        <end position="704"/>
    </location>
</feature>
<reference evidence="7 8" key="1">
    <citation type="submission" date="2016-08" db="EMBL/GenBank/DDBJ databases">
        <title>A Parts List for Fungal Cellulosomes Revealed by Comparative Genomics.</title>
        <authorList>
            <consortium name="DOE Joint Genome Institute"/>
            <person name="Haitjema C.H."/>
            <person name="Gilmore S.P."/>
            <person name="Henske J.K."/>
            <person name="Solomon K.V."/>
            <person name="De Groot R."/>
            <person name="Kuo A."/>
            <person name="Mondo S.J."/>
            <person name="Salamov A.A."/>
            <person name="Labutti K."/>
            <person name="Zhao Z."/>
            <person name="Chiniquy J."/>
            <person name="Barry K."/>
            <person name="Brewer H.M."/>
            <person name="Purvine S.O."/>
            <person name="Wright A.T."/>
            <person name="Boxma B."/>
            <person name="Van Alen T."/>
            <person name="Hackstein J.H."/>
            <person name="Baker S.E."/>
            <person name="Grigoriev I.V."/>
            <person name="O'Malley M.A."/>
        </authorList>
    </citation>
    <scope>NUCLEOTIDE SEQUENCE [LARGE SCALE GENOMIC DNA]</scope>
    <source>
        <strain evidence="7 8">G1</strain>
    </source>
</reference>
<feature type="compositionally biased region" description="Low complexity" evidence="4">
    <location>
        <begin position="713"/>
        <end position="724"/>
    </location>
</feature>
<sequence>MINELYIIFSLVYGISALTSFIEKGQRPRFFELTDNEIPVFRISIPPLEYKQLKYKLGYYKKDIYDFNVTSLQNKYNGQVKSFLEYIKDINFKETYPDQNLDEMLPQFHIDEEGYAKINDAEVLSGKYITEDIYKNIKDIDEYEFYERVLSNDPNFNITSITKAIDRMTEEGPQFKIFNDVDKIFRKNIIYDIIDDDDTEEFKTKNGTMSVEINGERKEFSKLTLKLGGRSSRSYGKPCYNIKIRNKDDLYGRTQFKIRSGSRDATFLRNKLACDIHNALGIPSISANYITLYINEDYLGFYIIMDAIKLSWVEFLYNDKNSTFLYKCDDVHNGISKKTAVKGCTNENENFTDKKDWEEFLTSIDEAESANNLEDILDIDQYLTEIALEYLFGSWDHYPVHSHNFYFYKANSVDKKWKYLIYDFDGEFGQDINSHFISQIEFPSSKSFFISNSTLYSSLLRRTDSSLNETEINQNNKTIASNNIEELFIDHEDKKYEFAAYSFTEWYNGQDHLIKILILNHPTRFVDTLKKIITKVFNPTILFPHIDEIKKFITPYVKKEKYPDENGKYPGNLDKSLEIYSLEQWDANSEFTAIADPIGRYKSYGIKYWILVKYRYLCQILSLECDSKYMDENFEYPININVDYDTIFSNNDNDNEDNDFDNEDNDFDNDFDNDTDNNNNDDVGNIGNDENGDNTENNKNIENDNNTEDVKDNSNNTNISDNSTIISSINPSTTTAILSSTTTSTTSSTSLIIPSTTTSDSSLTTSITITSSSITTTSSSSSTSLTSSTSISAEISPSSISSSTTSNVETTSTSITETTTSNVETTSTTITETTTSSVETTSNSITETTTSKETPYSFQCYAELLNYPCCSSSITEVFAHDNLGDWGYDFEKKTWCGLTSYKRITSNQEELCWSEKFGYSCCKKCVVYETDNNGKWGYENNHWCGIPSYCNINV</sequence>
<feature type="transmembrane region" description="Helical" evidence="5">
    <location>
        <begin position="6"/>
        <end position="22"/>
    </location>
</feature>
<dbReference type="PANTHER" id="PTHR40050">
    <property type="entry name" value="INNER SPORE COAT PROTEIN H"/>
    <property type="match status" value="1"/>
</dbReference>
<feature type="domain" description="CBM10" evidence="6">
    <location>
        <begin position="911"/>
        <end position="947"/>
    </location>
</feature>
<evidence type="ECO:0000256" key="2">
    <source>
        <dbReference type="ARBA" id="ARBA00022737"/>
    </source>
</evidence>
<keyword evidence="5" id="KW-0472">Membrane</keyword>
<dbReference type="SUPFAM" id="SSF64571">
    <property type="entry name" value="Cellulose docking domain, dockering"/>
    <property type="match status" value="2"/>
</dbReference>
<feature type="region of interest" description="Disordered" evidence="4">
    <location>
        <begin position="650"/>
        <end position="724"/>
    </location>
</feature>
<dbReference type="GO" id="GO:0016787">
    <property type="term" value="F:hydrolase activity"/>
    <property type="evidence" value="ECO:0007669"/>
    <property type="project" value="UniProtKB-KW"/>
</dbReference>
<organism evidence="7 8">
    <name type="scientific">Neocallimastix californiae</name>
    <dbReference type="NCBI Taxonomy" id="1754190"/>
    <lineage>
        <taxon>Eukaryota</taxon>
        <taxon>Fungi</taxon>
        <taxon>Fungi incertae sedis</taxon>
        <taxon>Chytridiomycota</taxon>
        <taxon>Chytridiomycota incertae sedis</taxon>
        <taxon>Neocallimastigomycetes</taxon>
        <taxon>Neocallimastigales</taxon>
        <taxon>Neocallimastigaceae</taxon>
        <taxon>Neocallimastix</taxon>
    </lineage>
</organism>
<dbReference type="InterPro" id="IPR014867">
    <property type="entry name" value="Spore_coat_CotH_CotH2/3/7"/>
</dbReference>
<dbReference type="Pfam" id="PF02013">
    <property type="entry name" value="CBM_10"/>
    <property type="match status" value="2"/>
</dbReference>
<comment type="caution">
    <text evidence="7">The sequence shown here is derived from an EMBL/GenBank/DDBJ whole genome shotgun (WGS) entry which is preliminary data.</text>
</comment>
<evidence type="ECO:0000259" key="6">
    <source>
        <dbReference type="PROSITE" id="PS51763"/>
    </source>
</evidence>
<proteinExistence type="predicted"/>
<evidence type="ECO:0000313" key="7">
    <source>
        <dbReference type="EMBL" id="ORY77132.1"/>
    </source>
</evidence>
<keyword evidence="3" id="KW-0378">Hydrolase</keyword>
<evidence type="ECO:0000313" key="8">
    <source>
        <dbReference type="Proteomes" id="UP000193920"/>
    </source>
</evidence>
<accession>A0A1Y2EZS8</accession>
<protein>
    <recommendedName>
        <fullName evidence="6">CBM10 domain-containing protein</fullName>
    </recommendedName>
</protein>
<keyword evidence="1" id="KW-0732">Signal</keyword>
<keyword evidence="2" id="KW-0677">Repeat</keyword>
<feature type="region of interest" description="Disordered" evidence="4">
    <location>
        <begin position="741"/>
        <end position="848"/>
    </location>
</feature>
<keyword evidence="8" id="KW-1185">Reference proteome</keyword>
<feature type="compositionally biased region" description="Acidic residues" evidence="4">
    <location>
        <begin position="653"/>
        <end position="675"/>
    </location>
</feature>
<evidence type="ECO:0000256" key="4">
    <source>
        <dbReference type="SAM" id="MobiDB-lite"/>
    </source>
</evidence>
<feature type="domain" description="CBM10" evidence="6">
    <location>
        <begin position="859"/>
        <end position="899"/>
    </location>
</feature>
<dbReference type="Proteomes" id="UP000193920">
    <property type="component" value="Unassembled WGS sequence"/>
</dbReference>
<gene>
    <name evidence="7" type="ORF">LY90DRAFT_698631</name>
</gene>
<dbReference type="AlphaFoldDB" id="A0A1Y2EZS8"/>
<name>A0A1Y2EZS8_9FUNG</name>
<dbReference type="PANTHER" id="PTHR40050:SF1">
    <property type="entry name" value="INNER SPORE COAT PROTEIN H"/>
    <property type="match status" value="1"/>
</dbReference>
<dbReference type="InterPro" id="IPR009034">
    <property type="entry name" value="Dockerin_dom_fun_sf"/>
</dbReference>
<dbReference type="Gene3D" id="3.90.1220.10">
    <property type="entry name" value="Cellulose docking domain, dockering"/>
    <property type="match status" value="2"/>
</dbReference>
<dbReference type="EMBL" id="MCOG01000020">
    <property type="protein sequence ID" value="ORY77132.1"/>
    <property type="molecule type" value="Genomic_DNA"/>
</dbReference>
<dbReference type="Pfam" id="PF08757">
    <property type="entry name" value="CotH"/>
    <property type="match status" value="1"/>
</dbReference>
<dbReference type="PROSITE" id="PS51763">
    <property type="entry name" value="CBM10"/>
    <property type="match status" value="2"/>
</dbReference>
<keyword evidence="5" id="KW-0812">Transmembrane</keyword>
<keyword evidence="5" id="KW-1133">Transmembrane helix</keyword>
<dbReference type="InterPro" id="IPR002883">
    <property type="entry name" value="CBM10/Dockerin_dom"/>
</dbReference>
<evidence type="ECO:0000256" key="3">
    <source>
        <dbReference type="ARBA" id="ARBA00022801"/>
    </source>
</evidence>
<evidence type="ECO:0000256" key="5">
    <source>
        <dbReference type="SAM" id="Phobius"/>
    </source>
</evidence>
<dbReference type="OrthoDB" id="10267127at2759"/>
<evidence type="ECO:0000256" key="1">
    <source>
        <dbReference type="ARBA" id="ARBA00022729"/>
    </source>
</evidence>
<dbReference type="STRING" id="1754190.A0A1Y2EZS8"/>